<gene>
    <name evidence="1" type="ORF">Forpe1208_v011056</name>
</gene>
<proteinExistence type="predicted"/>
<dbReference type="Proteomes" id="UP000694050">
    <property type="component" value="Unassembled WGS sequence"/>
</dbReference>
<evidence type="ECO:0000313" key="2">
    <source>
        <dbReference type="Proteomes" id="UP000694050"/>
    </source>
</evidence>
<reference evidence="1" key="1">
    <citation type="submission" date="2021-04" db="EMBL/GenBank/DDBJ databases">
        <title>First draft genome resource for Brassicaceae pathogens Fusarium oxysporum f. sp. raphani and Fusarium oxysporum f. sp. rapae.</title>
        <authorList>
            <person name="Asai S."/>
        </authorList>
    </citation>
    <scope>NUCLEOTIDE SEQUENCE</scope>
    <source>
        <strain evidence="1">Tf1208</strain>
    </source>
</reference>
<organism evidence="1 2">
    <name type="scientific">Fusarium oxysporum f. sp. rapae</name>
    <dbReference type="NCBI Taxonomy" id="485398"/>
    <lineage>
        <taxon>Eukaryota</taxon>
        <taxon>Fungi</taxon>
        <taxon>Dikarya</taxon>
        <taxon>Ascomycota</taxon>
        <taxon>Pezizomycotina</taxon>
        <taxon>Sordariomycetes</taxon>
        <taxon>Hypocreomycetidae</taxon>
        <taxon>Hypocreales</taxon>
        <taxon>Nectriaceae</taxon>
        <taxon>Fusarium</taxon>
        <taxon>Fusarium oxysporum species complex</taxon>
    </lineage>
</organism>
<sequence>MSTVTNTQVLPSPMANPTVFSPNATTPASITNPPTINVKMGDYLVLPALSDCARLTIAWSQDRSPLDNPEVLIYIAAELVLPSLSDRVPLHLGHTTRKEEACLKEPNSETKKVQNRANTTIDIKSPWIKVNPDWQYGVLSDKSREKTKPSMERFIVYHPKSRTPFTKRFDMAQTVPQGAFINVINGASNVSAGSMSASDSWGIGNFCAIGLSMLACQSVAQGLAVPYMDKKTGKYLKDFTPGEVASN</sequence>
<comment type="caution">
    <text evidence="1">The sequence shown here is derived from an EMBL/GenBank/DDBJ whole genome shotgun (WGS) entry which is preliminary data.</text>
</comment>
<name>A0A8J5TQG1_FUSOX</name>
<accession>A0A8J5TQG1</accession>
<dbReference type="EMBL" id="JAELUQ010000008">
    <property type="protein sequence ID" value="KAG7409805.1"/>
    <property type="molecule type" value="Genomic_DNA"/>
</dbReference>
<evidence type="ECO:0000313" key="1">
    <source>
        <dbReference type="EMBL" id="KAG7409805.1"/>
    </source>
</evidence>
<dbReference type="AlphaFoldDB" id="A0A8J5TQG1"/>
<protein>
    <submittedName>
        <fullName evidence="1">Uncharacterized protein</fullName>
    </submittedName>
</protein>